<protein>
    <submittedName>
        <fullName evidence="1">Uncharacterized protein</fullName>
    </submittedName>
</protein>
<organism evidence="1 2">
    <name type="scientific">Pseudotabrizicola algicola</name>
    <dbReference type="NCBI Taxonomy" id="2709381"/>
    <lineage>
        <taxon>Bacteria</taxon>
        <taxon>Pseudomonadati</taxon>
        <taxon>Pseudomonadota</taxon>
        <taxon>Alphaproteobacteria</taxon>
        <taxon>Rhodobacterales</taxon>
        <taxon>Paracoccaceae</taxon>
        <taxon>Pseudotabrizicola</taxon>
    </lineage>
</organism>
<dbReference type="Pfam" id="PF21843">
    <property type="entry name" value="DUF6902"/>
    <property type="match status" value="1"/>
</dbReference>
<dbReference type="InterPro" id="IPR054197">
    <property type="entry name" value="DUF6902"/>
</dbReference>
<keyword evidence="2" id="KW-1185">Reference proteome</keyword>
<dbReference type="Proteomes" id="UP000481421">
    <property type="component" value="Unassembled WGS sequence"/>
</dbReference>
<reference evidence="1 2" key="1">
    <citation type="submission" date="2020-02" db="EMBL/GenBank/DDBJ databases">
        <title>Rhodobacter algicola sp. nov., isolated from microalga culture.</title>
        <authorList>
            <person name="Park C.-Y."/>
        </authorList>
    </citation>
    <scope>NUCLEOTIDE SEQUENCE [LARGE SCALE GENOMIC DNA]</scope>
    <source>
        <strain evidence="1 2">ETT8</strain>
    </source>
</reference>
<evidence type="ECO:0000313" key="2">
    <source>
        <dbReference type="Proteomes" id="UP000481421"/>
    </source>
</evidence>
<comment type="caution">
    <text evidence="1">The sequence shown here is derived from an EMBL/GenBank/DDBJ whole genome shotgun (WGS) entry which is preliminary data.</text>
</comment>
<dbReference type="AlphaFoldDB" id="A0A6B3RII7"/>
<dbReference type="RefSeq" id="WP_164609242.1">
    <property type="nucleotide sequence ID" value="NZ_JAAIKE010000001.1"/>
</dbReference>
<sequence length="353" mass="39249">MTNIVSLRRQGAASCDPAIPGLIDLFATRRRGQHDAFWLKENAELLQILAALGLEADLEPLRHRAKGLMQEVRFFPQYYRMYLSLALDLRDLGLTEAPVAELADFVVTQDLPSIELSDTHRGEAELLLRRAGLDRHDAGLEARLARFGANAAAFCLPNRRAAYDLTHIVFHAADYGRRTIARDPARRLSLMHVGLVAWLEGNLDLLAEVALALHLSGEEVPALWSQAVVRAADQVDFVAGARGISLDDDYHQYLVLNWARGVLGQSAFPHSVPAQARVIRQPRAAVSALHELSLVLLDMGEARHPDWSRMRWRIWAKLSEPARQCLEQVEGMAEFEGFFAGFSRAGRIGGALK</sequence>
<gene>
    <name evidence="1" type="ORF">G3572_03370</name>
</gene>
<accession>A0A6B3RII7</accession>
<proteinExistence type="predicted"/>
<dbReference type="EMBL" id="JAAIKE010000001">
    <property type="protein sequence ID" value="NEX45231.1"/>
    <property type="molecule type" value="Genomic_DNA"/>
</dbReference>
<name>A0A6B3RII7_9RHOB</name>
<evidence type="ECO:0000313" key="1">
    <source>
        <dbReference type="EMBL" id="NEX45231.1"/>
    </source>
</evidence>